<name>A0A919XUI6_9BACL</name>
<gene>
    <name evidence="1" type="ORF">J41TS12_17680</name>
</gene>
<proteinExistence type="predicted"/>
<sequence length="118" mass="12979">MICLECCGGMIETGEGEYNCPNCGFTAIQMSIGGLSDMGEVIEVELITHKARCRQCKETFFEISGEEADECPSCGTSLFEENTVEEIGTEWHEVSIDRGTGELILGKLFNGEKVIRNE</sequence>
<keyword evidence="2" id="KW-1185">Reference proteome</keyword>
<dbReference type="Proteomes" id="UP000681162">
    <property type="component" value="Unassembled WGS sequence"/>
</dbReference>
<comment type="caution">
    <text evidence="1">The sequence shown here is derived from an EMBL/GenBank/DDBJ whole genome shotgun (WGS) entry which is preliminary data.</text>
</comment>
<reference evidence="1 2" key="1">
    <citation type="submission" date="2021-03" db="EMBL/GenBank/DDBJ databases">
        <title>Antimicrobial resistance genes in bacteria isolated from Japanese honey, and their potential for conferring macrolide and lincosamide resistance in the American foulbrood pathogen Paenibacillus larvae.</title>
        <authorList>
            <person name="Okamoto M."/>
            <person name="Kumagai M."/>
            <person name="Kanamori H."/>
            <person name="Takamatsu D."/>
        </authorList>
    </citation>
    <scope>NUCLEOTIDE SEQUENCE [LARGE SCALE GENOMIC DNA]</scope>
    <source>
        <strain evidence="1 2">J41TS12</strain>
    </source>
</reference>
<protein>
    <submittedName>
        <fullName evidence="1">Uncharacterized protein</fullName>
    </submittedName>
</protein>
<dbReference type="AlphaFoldDB" id="A0A919XUI6"/>
<accession>A0A919XUI6</accession>
<organism evidence="1 2">
    <name type="scientific">Paenibacillus antibioticophila</name>
    <dbReference type="NCBI Taxonomy" id="1274374"/>
    <lineage>
        <taxon>Bacteria</taxon>
        <taxon>Bacillati</taxon>
        <taxon>Bacillota</taxon>
        <taxon>Bacilli</taxon>
        <taxon>Bacillales</taxon>
        <taxon>Paenibacillaceae</taxon>
        <taxon>Paenibacillus</taxon>
    </lineage>
</organism>
<dbReference type="EMBL" id="BORR01000005">
    <property type="protein sequence ID" value="GIO36907.1"/>
    <property type="molecule type" value="Genomic_DNA"/>
</dbReference>
<evidence type="ECO:0000313" key="2">
    <source>
        <dbReference type="Proteomes" id="UP000681162"/>
    </source>
</evidence>
<evidence type="ECO:0000313" key="1">
    <source>
        <dbReference type="EMBL" id="GIO36907.1"/>
    </source>
</evidence>